<dbReference type="Gene3D" id="2.60.40.10">
    <property type="entry name" value="Immunoglobulins"/>
    <property type="match status" value="2"/>
</dbReference>
<dbReference type="InterPro" id="IPR016187">
    <property type="entry name" value="CTDL_fold"/>
</dbReference>
<dbReference type="InterPro" id="IPR013783">
    <property type="entry name" value="Ig-like_fold"/>
</dbReference>
<dbReference type="SUPFAM" id="SSF49265">
    <property type="entry name" value="Fibronectin type III"/>
    <property type="match status" value="1"/>
</dbReference>
<dbReference type="Gene3D" id="3.90.1580.10">
    <property type="entry name" value="paralog of FGE (formylglycine-generating enzyme)"/>
    <property type="match status" value="1"/>
</dbReference>
<comment type="caution">
    <text evidence="3">The sequence shown here is derived from an EMBL/GenBank/DDBJ whole genome shotgun (WGS) entry which is preliminary data.</text>
</comment>
<dbReference type="AlphaFoldDB" id="A0A956SE05"/>
<proteinExistence type="predicted"/>
<dbReference type="SMART" id="SM00060">
    <property type="entry name" value="FN3"/>
    <property type="match status" value="2"/>
</dbReference>
<dbReference type="InterPro" id="IPR051043">
    <property type="entry name" value="Sulfatase_Mod_Factor_Kinase"/>
</dbReference>
<dbReference type="InterPro" id="IPR036116">
    <property type="entry name" value="FN3_sf"/>
</dbReference>
<feature type="domain" description="Fibronectin type-III" evidence="2">
    <location>
        <begin position="36"/>
        <end position="127"/>
    </location>
</feature>
<dbReference type="PANTHER" id="PTHR23150:SF19">
    <property type="entry name" value="FORMYLGLYCINE-GENERATING ENZYME"/>
    <property type="match status" value="1"/>
</dbReference>
<dbReference type="GO" id="GO:0120147">
    <property type="term" value="F:formylglycine-generating oxidase activity"/>
    <property type="evidence" value="ECO:0007669"/>
    <property type="project" value="TreeGrafter"/>
</dbReference>
<reference evidence="3" key="2">
    <citation type="journal article" date="2021" name="Microbiome">
        <title>Successional dynamics and alternative stable states in a saline activated sludge microbial community over 9 years.</title>
        <authorList>
            <person name="Wang Y."/>
            <person name="Ye J."/>
            <person name="Ju F."/>
            <person name="Liu L."/>
            <person name="Boyd J.A."/>
            <person name="Deng Y."/>
            <person name="Parks D.H."/>
            <person name="Jiang X."/>
            <person name="Yin X."/>
            <person name="Woodcroft B.J."/>
            <person name="Tyson G.W."/>
            <person name="Hugenholtz P."/>
            <person name="Polz M.F."/>
            <person name="Zhang T."/>
        </authorList>
    </citation>
    <scope>NUCLEOTIDE SEQUENCE</scope>
    <source>
        <strain evidence="3">HKST-UBA02</strain>
    </source>
</reference>
<dbReference type="Proteomes" id="UP000739538">
    <property type="component" value="Unassembled WGS sequence"/>
</dbReference>
<evidence type="ECO:0000313" key="3">
    <source>
        <dbReference type="EMBL" id="MCA9756936.1"/>
    </source>
</evidence>
<dbReference type="CDD" id="cd00063">
    <property type="entry name" value="FN3"/>
    <property type="match status" value="1"/>
</dbReference>
<evidence type="ECO:0000259" key="2">
    <source>
        <dbReference type="PROSITE" id="PS50853"/>
    </source>
</evidence>
<sequence>MRGVVGTTLVIMLVGLSACSKDSAQPQVEPAPAPAAPNELTPNSVTPNTVTLSWRDVSSDETGFRIERSTAGANDFQLAGSVNANVQLFIDRTVTAEQSYDYRVRSIRTGVESQPSETVRVTATTNAAPTVPGTPTPENRLQELDPTSTVVLSWQASDPDGDTLTYDVYFGSTFATLARVSEAQTSTEYALSTAFESNRSYFWQVVATDRAGVIRRSPVWVFSTVTERVDVPEGPFVMGAPSGDFVHPGNPVSVRAFDIDRFEITNAQYVNFLNQVRELGLVKVSGGIVYNAAGTQEYADVHQEVRQGPGDIDSALGYTPGDSLFFVVEGWDNFPVVQVSWFGANAYAEYFGRALPSEAEWEKAARGTSSDLGTRTFFAGTPEELVLGLGFPYPWGAEADNTRGNFDNSGDPFENQTRVRTTPVGYYNGSIRAGYQTGDGASIYGCEDLSGNVWEWTADVYEIYMSPHRPPTSGHYRAIRGGDYDRGIGSATCWNRSFAMPNVRDRAIGFRTVSAE</sequence>
<dbReference type="PROSITE" id="PS51257">
    <property type="entry name" value="PROKAR_LIPOPROTEIN"/>
    <property type="match status" value="1"/>
</dbReference>
<organism evidence="3 4">
    <name type="scientific">Eiseniibacteriota bacterium</name>
    <dbReference type="NCBI Taxonomy" id="2212470"/>
    <lineage>
        <taxon>Bacteria</taxon>
        <taxon>Candidatus Eiseniibacteriota</taxon>
    </lineage>
</organism>
<dbReference type="InterPro" id="IPR005532">
    <property type="entry name" value="SUMF_dom"/>
</dbReference>
<dbReference type="InterPro" id="IPR003961">
    <property type="entry name" value="FN3_dom"/>
</dbReference>
<gene>
    <name evidence="3" type="ORF">KDA27_14115</name>
</gene>
<dbReference type="InterPro" id="IPR042095">
    <property type="entry name" value="SUMF_sf"/>
</dbReference>
<name>A0A956SE05_UNCEI</name>
<dbReference type="PANTHER" id="PTHR23150">
    <property type="entry name" value="SULFATASE MODIFYING FACTOR 1, 2"/>
    <property type="match status" value="1"/>
</dbReference>
<evidence type="ECO:0000313" key="4">
    <source>
        <dbReference type="Proteomes" id="UP000739538"/>
    </source>
</evidence>
<dbReference type="SUPFAM" id="SSF56436">
    <property type="entry name" value="C-type lectin-like"/>
    <property type="match status" value="1"/>
</dbReference>
<evidence type="ECO:0000256" key="1">
    <source>
        <dbReference type="SAM" id="MobiDB-lite"/>
    </source>
</evidence>
<dbReference type="PROSITE" id="PS50853">
    <property type="entry name" value="FN3"/>
    <property type="match status" value="1"/>
</dbReference>
<feature type="region of interest" description="Disordered" evidence="1">
    <location>
        <begin position="24"/>
        <end position="47"/>
    </location>
</feature>
<dbReference type="EMBL" id="JAGQHS010000073">
    <property type="protein sequence ID" value="MCA9756936.1"/>
    <property type="molecule type" value="Genomic_DNA"/>
</dbReference>
<dbReference type="Pfam" id="PF03781">
    <property type="entry name" value="FGE-sulfatase"/>
    <property type="match status" value="1"/>
</dbReference>
<accession>A0A956SE05</accession>
<reference evidence="3" key="1">
    <citation type="submission" date="2020-04" db="EMBL/GenBank/DDBJ databases">
        <authorList>
            <person name="Zhang T."/>
        </authorList>
    </citation>
    <scope>NUCLEOTIDE SEQUENCE</scope>
    <source>
        <strain evidence="3">HKST-UBA02</strain>
    </source>
</reference>
<protein>
    <submittedName>
        <fullName evidence="3">SUMF1/EgtB/PvdO family nonheme iron enzyme</fullName>
    </submittedName>
</protein>